<dbReference type="WBParaSite" id="ALUE_0000707901-mRNA-1">
    <property type="protein sequence ID" value="ALUE_0000707901-mRNA-1"/>
    <property type="gene ID" value="ALUE_0000707901"/>
</dbReference>
<evidence type="ECO:0000259" key="2">
    <source>
        <dbReference type="PROSITE" id="PS50011"/>
    </source>
</evidence>
<feature type="compositionally biased region" description="Basic and acidic residues" evidence="1">
    <location>
        <begin position="7"/>
        <end position="22"/>
    </location>
</feature>
<reference evidence="4" key="1">
    <citation type="submission" date="2023-03" db="UniProtKB">
        <authorList>
            <consortium name="WormBaseParasite"/>
        </authorList>
    </citation>
    <scope>IDENTIFICATION</scope>
</reference>
<name>A0A9J2PCK7_ASCLU</name>
<dbReference type="Pfam" id="PF00069">
    <property type="entry name" value="Pkinase"/>
    <property type="match status" value="1"/>
</dbReference>
<dbReference type="PROSITE" id="PS50011">
    <property type="entry name" value="PROTEIN_KINASE_DOM"/>
    <property type="match status" value="1"/>
</dbReference>
<feature type="compositionally biased region" description="Basic and acidic residues" evidence="1">
    <location>
        <begin position="347"/>
        <end position="391"/>
    </location>
</feature>
<proteinExistence type="predicted"/>
<evidence type="ECO:0000313" key="4">
    <source>
        <dbReference type="WBParaSite" id="ALUE_0000707901-mRNA-1"/>
    </source>
</evidence>
<dbReference type="AlphaFoldDB" id="A0A9J2PCK7"/>
<keyword evidence="3" id="KW-1185">Reference proteome</keyword>
<dbReference type="PANTHER" id="PTHR11909">
    <property type="entry name" value="CASEIN KINASE-RELATED"/>
    <property type="match status" value="1"/>
</dbReference>
<feature type="domain" description="Protein kinase" evidence="2">
    <location>
        <begin position="46"/>
        <end position="319"/>
    </location>
</feature>
<protein>
    <submittedName>
        <fullName evidence="4">Protein kinase domain-containing protein</fullName>
    </submittedName>
</protein>
<dbReference type="SMART" id="SM00220">
    <property type="entry name" value="S_TKc"/>
    <property type="match status" value="1"/>
</dbReference>
<evidence type="ECO:0000313" key="3">
    <source>
        <dbReference type="Proteomes" id="UP000036681"/>
    </source>
</evidence>
<dbReference type="Proteomes" id="UP000036681">
    <property type="component" value="Unplaced"/>
</dbReference>
<dbReference type="SUPFAM" id="SSF56112">
    <property type="entry name" value="Protein kinase-like (PK-like)"/>
    <property type="match status" value="1"/>
</dbReference>
<dbReference type="InterPro" id="IPR011009">
    <property type="entry name" value="Kinase-like_dom_sf"/>
</dbReference>
<accession>A0A9J2PCK7</accession>
<feature type="region of interest" description="Disordered" evidence="1">
    <location>
        <begin position="1"/>
        <end position="22"/>
    </location>
</feature>
<feature type="region of interest" description="Disordered" evidence="1">
    <location>
        <begin position="327"/>
        <end position="392"/>
    </location>
</feature>
<dbReference type="GO" id="GO:0004672">
    <property type="term" value="F:protein kinase activity"/>
    <property type="evidence" value="ECO:0007669"/>
    <property type="project" value="InterPro"/>
</dbReference>
<dbReference type="GO" id="GO:0005524">
    <property type="term" value="F:ATP binding"/>
    <property type="evidence" value="ECO:0007669"/>
    <property type="project" value="InterPro"/>
</dbReference>
<evidence type="ECO:0000256" key="1">
    <source>
        <dbReference type="SAM" id="MobiDB-lite"/>
    </source>
</evidence>
<dbReference type="Gene3D" id="1.10.510.10">
    <property type="entry name" value="Transferase(Phosphotransferase) domain 1"/>
    <property type="match status" value="1"/>
</dbReference>
<organism evidence="3 4">
    <name type="scientific">Ascaris lumbricoides</name>
    <name type="common">Giant roundworm</name>
    <dbReference type="NCBI Taxonomy" id="6252"/>
    <lineage>
        <taxon>Eukaryota</taxon>
        <taxon>Metazoa</taxon>
        <taxon>Ecdysozoa</taxon>
        <taxon>Nematoda</taxon>
        <taxon>Chromadorea</taxon>
        <taxon>Rhabditida</taxon>
        <taxon>Spirurina</taxon>
        <taxon>Ascaridomorpha</taxon>
        <taxon>Ascaridoidea</taxon>
        <taxon>Ascarididae</taxon>
        <taxon>Ascaris</taxon>
    </lineage>
</organism>
<dbReference type="InterPro" id="IPR000719">
    <property type="entry name" value="Prot_kinase_dom"/>
</dbReference>
<dbReference type="InterPro" id="IPR050235">
    <property type="entry name" value="CK1_Ser-Thr_kinase"/>
</dbReference>
<sequence length="414" mass="47273">MKASGKAVKDAQRTEIQHQKEKEVEQRMVEELVEHLKNIAPFNKRWQVIETINQGTYGVVFSVKDVVTNVQGVIKVAKSMANDSGNASAEWEGFSETASVVRLLDKGMLADQHGEGMEFVVLEKAALPVKEYIFSVEGPVRRLRAANVSLQMLKGIYDLHEQGLLHRDLKPDNMGICSTEQPITLLFDLGMARMYTDGESDVRPPRTCCPFRGTPEWASGNAQKGREQTRYDDLIAWLYVTCELFAIEKEPAQPLPWTYRNNNRAHKYLKTMFCPARYLLQNTPPQYYAINLYLQTANTSKVPNYRFLADKVFEAIKELETEVEKFSRKHESQTGKLSGEKGATGIEQEKTDGEPKKVEAQMPQPKKEELKKRKPQEEKVVKEAEHPEKTQMSKKVSLLMNFFMHNEKVQVIAM</sequence>